<dbReference type="InterPro" id="IPR003961">
    <property type="entry name" value="FN3_dom"/>
</dbReference>
<name>A0A1Y2DHL7_9PEZI</name>
<dbReference type="Gene3D" id="3.40.50.1110">
    <property type="entry name" value="SGNH hydrolase"/>
    <property type="match status" value="1"/>
</dbReference>
<dbReference type="GeneID" id="63779289"/>
<dbReference type="InterPro" id="IPR013783">
    <property type="entry name" value="Ig-like_fold"/>
</dbReference>
<protein>
    <recommendedName>
        <fullName evidence="1">Fibronectin type-III domain-containing protein</fullName>
    </recommendedName>
</protein>
<comment type="caution">
    <text evidence="2">The sequence shown here is derived from an EMBL/GenBank/DDBJ whole genome shotgun (WGS) entry which is preliminary data.</text>
</comment>
<gene>
    <name evidence="2" type="ORF">BCR38DRAFT_477589</name>
</gene>
<accession>A0A1Y2DHL7</accession>
<evidence type="ECO:0000313" key="2">
    <source>
        <dbReference type="EMBL" id="ORY58741.1"/>
    </source>
</evidence>
<evidence type="ECO:0000313" key="3">
    <source>
        <dbReference type="Proteomes" id="UP000193689"/>
    </source>
</evidence>
<feature type="domain" description="Fibronectin type-III" evidence="1">
    <location>
        <begin position="224"/>
        <end position="316"/>
    </location>
</feature>
<evidence type="ECO:0000259" key="1">
    <source>
        <dbReference type="PROSITE" id="PS50853"/>
    </source>
</evidence>
<keyword evidence="3" id="KW-1185">Reference proteome</keyword>
<dbReference type="InterPro" id="IPR036514">
    <property type="entry name" value="SGNH_hydro_sf"/>
</dbReference>
<sequence>MIVGESITHGWEGDYTWRSRLWEWFQTTGVNVDFVGPYTGTKLPVDDAKKPIRSPKQSDDTLITMTPDNDGGYAADVSPDFDNNHCAVWGRQIEKVKARSGANFRRQCTRGKHPNLKFALANVPQRSLIKGSEDIPIKTDQYNELLAAAILKWSSEVSPVKLVQLRENYSSQVKPMHEQPVPSRRARTTTACTQTQWANTKSRNPSANKVLSIPNYMPERPCAAPLKLRAEPAAEATNVTWDTLYGAFYGAFGYDLQTRKAGENWRHFSFSSLTNHYETVWTVDGKRWDFRVRTMCGEGIDSEWSEVVSATGVKGGAGSNSR</sequence>
<dbReference type="EMBL" id="MCFJ01000015">
    <property type="protein sequence ID" value="ORY58741.1"/>
    <property type="molecule type" value="Genomic_DNA"/>
</dbReference>
<dbReference type="InterPro" id="IPR036116">
    <property type="entry name" value="FN3_sf"/>
</dbReference>
<dbReference type="PROSITE" id="PS50853">
    <property type="entry name" value="FN3"/>
    <property type="match status" value="1"/>
</dbReference>
<dbReference type="SUPFAM" id="SSF49265">
    <property type="entry name" value="Fibronectin type III"/>
    <property type="match status" value="1"/>
</dbReference>
<dbReference type="InParanoid" id="A0A1Y2DHL7"/>
<organism evidence="2 3">
    <name type="scientific">Pseudomassariella vexata</name>
    <dbReference type="NCBI Taxonomy" id="1141098"/>
    <lineage>
        <taxon>Eukaryota</taxon>
        <taxon>Fungi</taxon>
        <taxon>Dikarya</taxon>
        <taxon>Ascomycota</taxon>
        <taxon>Pezizomycotina</taxon>
        <taxon>Sordariomycetes</taxon>
        <taxon>Xylariomycetidae</taxon>
        <taxon>Amphisphaeriales</taxon>
        <taxon>Pseudomassariaceae</taxon>
        <taxon>Pseudomassariella</taxon>
    </lineage>
</organism>
<proteinExistence type="predicted"/>
<dbReference type="Proteomes" id="UP000193689">
    <property type="component" value="Unassembled WGS sequence"/>
</dbReference>
<dbReference type="Gene3D" id="2.60.40.10">
    <property type="entry name" value="Immunoglobulins"/>
    <property type="match status" value="1"/>
</dbReference>
<dbReference type="RefSeq" id="XP_040711553.1">
    <property type="nucleotide sequence ID" value="XM_040863077.1"/>
</dbReference>
<dbReference type="AlphaFoldDB" id="A0A1Y2DHL7"/>
<dbReference type="STRING" id="1141098.A0A1Y2DHL7"/>
<reference evidence="2 3" key="1">
    <citation type="submission" date="2016-07" db="EMBL/GenBank/DDBJ databases">
        <title>Pervasive Adenine N6-methylation of Active Genes in Fungi.</title>
        <authorList>
            <consortium name="DOE Joint Genome Institute"/>
            <person name="Mondo S.J."/>
            <person name="Dannebaum R.O."/>
            <person name="Kuo R.C."/>
            <person name="Labutti K."/>
            <person name="Haridas S."/>
            <person name="Kuo A."/>
            <person name="Salamov A."/>
            <person name="Ahrendt S.R."/>
            <person name="Lipzen A."/>
            <person name="Sullivan W."/>
            <person name="Andreopoulos W.B."/>
            <person name="Clum A."/>
            <person name="Lindquist E."/>
            <person name="Daum C."/>
            <person name="Ramamoorthy G.K."/>
            <person name="Gryganskyi A."/>
            <person name="Culley D."/>
            <person name="Magnuson J.K."/>
            <person name="James T.Y."/>
            <person name="O'Malley M.A."/>
            <person name="Stajich J.E."/>
            <person name="Spatafora J.W."/>
            <person name="Visel A."/>
            <person name="Grigoriev I.V."/>
        </authorList>
    </citation>
    <scope>NUCLEOTIDE SEQUENCE [LARGE SCALE GENOMIC DNA]</scope>
    <source>
        <strain evidence="2 3">CBS 129021</strain>
    </source>
</reference>
<dbReference type="OrthoDB" id="2119228at2759"/>